<dbReference type="Proteomes" id="UP000076722">
    <property type="component" value="Unassembled WGS sequence"/>
</dbReference>
<feature type="compositionally biased region" description="Low complexity" evidence="1">
    <location>
        <begin position="32"/>
        <end position="48"/>
    </location>
</feature>
<name>A0A164VGH6_9AGAM</name>
<protein>
    <submittedName>
        <fullName evidence="2">Uncharacterized protein</fullName>
    </submittedName>
</protein>
<dbReference type="AlphaFoldDB" id="A0A164VGH6"/>
<proteinExistence type="predicted"/>
<keyword evidence="3" id="KW-1185">Reference proteome</keyword>
<evidence type="ECO:0000313" key="3">
    <source>
        <dbReference type="Proteomes" id="UP000076722"/>
    </source>
</evidence>
<accession>A0A164VGH6</accession>
<organism evidence="2 3">
    <name type="scientific">Sistotremastrum niveocremeum HHB9708</name>
    <dbReference type="NCBI Taxonomy" id="1314777"/>
    <lineage>
        <taxon>Eukaryota</taxon>
        <taxon>Fungi</taxon>
        <taxon>Dikarya</taxon>
        <taxon>Basidiomycota</taxon>
        <taxon>Agaricomycotina</taxon>
        <taxon>Agaricomycetes</taxon>
        <taxon>Sistotremastrales</taxon>
        <taxon>Sistotremastraceae</taxon>
        <taxon>Sertulicium</taxon>
        <taxon>Sertulicium niveocremeum</taxon>
    </lineage>
</organism>
<evidence type="ECO:0000313" key="2">
    <source>
        <dbReference type="EMBL" id="KZS94137.1"/>
    </source>
</evidence>
<feature type="region of interest" description="Disordered" evidence="1">
    <location>
        <begin position="32"/>
        <end position="57"/>
    </location>
</feature>
<reference evidence="2 3" key="1">
    <citation type="journal article" date="2016" name="Mol. Biol. Evol.">
        <title>Comparative Genomics of Early-Diverging Mushroom-Forming Fungi Provides Insights into the Origins of Lignocellulose Decay Capabilities.</title>
        <authorList>
            <person name="Nagy L.G."/>
            <person name="Riley R."/>
            <person name="Tritt A."/>
            <person name="Adam C."/>
            <person name="Daum C."/>
            <person name="Floudas D."/>
            <person name="Sun H."/>
            <person name="Yadav J.S."/>
            <person name="Pangilinan J."/>
            <person name="Larsson K.H."/>
            <person name="Matsuura K."/>
            <person name="Barry K."/>
            <person name="Labutti K."/>
            <person name="Kuo R."/>
            <person name="Ohm R.A."/>
            <person name="Bhattacharya S.S."/>
            <person name="Shirouzu T."/>
            <person name="Yoshinaga Y."/>
            <person name="Martin F.M."/>
            <person name="Grigoriev I.V."/>
            <person name="Hibbett D.S."/>
        </authorList>
    </citation>
    <scope>NUCLEOTIDE SEQUENCE [LARGE SCALE GENOMIC DNA]</scope>
    <source>
        <strain evidence="2 3">HHB9708</strain>
    </source>
</reference>
<gene>
    <name evidence="2" type="ORF">SISNIDRAFT_549347</name>
</gene>
<dbReference type="EMBL" id="KV419405">
    <property type="protein sequence ID" value="KZS94137.1"/>
    <property type="molecule type" value="Genomic_DNA"/>
</dbReference>
<evidence type="ECO:0000256" key="1">
    <source>
        <dbReference type="SAM" id="MobiDB-lite"/>
    </source>
</evidence>
<sequence>MFARIAASASNVTGRIGLRAIRTSKAAKLVADASRSSTSSAKTAATPSLNPNLAHAPNPVSRIPRIRLESNAILAGAQRCLSTVNKSDPLCLTSVSDTCETPAAKITTPKAKVKKTVRWADEVPESTTLPVSVLAEVKKVKKSVRFAEYTQVKLDMGGEIYFSRLATSDYRSSLARTYPSGEGYRYIAAAALPSYHRLANDVMGDEQLQVGDICHHTRRATNS</sequence>